<evidence type="ECO:0000256" key="2">
    <source>
        <dbReference type="SAM" id="SignalP"/>
    </source>
</evidence>
<keyword evidence="4" id="KW-1185">Reference proteome</keyword>
<dbReference type="RefSeq" id="WP_316738130.1">
    <property type="nucleotide sequence ID" value="NZ_CP107955.1"/>
</dbReference>
<gene>
    <name evidence="3" type="ORF">PU648_53075</name>
</gene>
<evidence type="ECO:0000256" key="1">
    <source>
        <dbReference type="SAM" id="MobiDB-lite"/>
    </source>
</evidence>
<organism evidence="3 4">
    <name type="scientific">Streptomyces mirabilis</name>
    <dbReference type="NCBI Taxonomy" id="68239"/>
    <lineage>
        <taxon>Bacteria</taxon>
        <taxon>Bacillati</taxon>
        <taxon>Actinomycetota</taxon>
        <taxon>Actinomycetes</taxon>
        <taxon>Kitasatosporales</taxon>
        <taxon>Streptomycetaceae</taxon>
        <taxon>Streptomyces</taxon>
    </lineage>
</organism>
<name>A0ABU3V3X4_9ACTN</name>
<comment type="caution">
    <text evidence="3">The sequence shown here is derived from an EMBL/GenBank/DDBJ whole genome shotgun (WGS) entry which is preliminary data.</text>
</comment>
<keyword evidence="2" id="KW-0732">Signal</keyword>
<feature type="region of interest" description="Disordered" evidence="1">
    <location>
        <begin position="91"/>
        <end position="122"/>
    </location>
</feature>
<reference evidence="3 4" key="1">
    <citation type="submission" date="2023-02" db="EMBL/GenBank/DDBJ databases">
        <authorList>
            <person name="Maleckis M."/>
        </authorList>
    </citation>
    <scope>NUCLEOTIDE SEQUENCE [LARGE SCALE GENOMIC DNA]</scope>
    <source>
        <strain evidence="3 4">P8-A2</strain>
    </source>
</reference>
<proteinExistence type="predicted"/>
<feature type="compositionally biased region" description="Polar residues" evidence="1">
    <location>
        <begin position="91"/>
        <end position="102"/>
    </location>
</feature>
<evidence type="ECO:0000313" key="4">
    <source>
        <dbReference type="Proteomes" id="UP001257627"/>
    </source>
</evidence>
<protein>
    <submittedName>
        <fullName evidence="3">Uncharacterized protein</fullName>
    </submittedName>
</protein>
<feature type="chain" id="PRO_5046511303" evidence="2">
    <location>
        <begin position="35"/>
        <end position="122"/>
    </location>
</feature>
<evidence type="ECO:0000313" key="3">
    <source>
        <dbReference type="EMBL" id="MDU9000875.1"/>
    </source>
</evidence>
<dbReference type="EMBL" id="JARAKF010000002">
    <property type="protein sequence ID" value="MDU9000875.1"/>
    <property type="molecule type" value="Genomic_DNA"/>
</dbReference>
<accession>A0ABU3V3X4</accession>
<feature type="signal peptide" evidence="2">
    <location>
        <begin position="1"/>
        <end position="34"/>
    </location>
</feature>
<sequence length="122" mass="12634">MRVRISRRAHAVMIAAALAGSVVVPMAGAQPAAAADCLTSVPTYVWQPNTTGNIAAPRVLHKYMDWGPQSGTTDTLIDTLYTANLPTTSKVFTGSGTASSTRPPLAARSSPTRTTPPPAGLC</sequence>
<dbReference type="Proteomes" id="UP001257627">
    <property type="component" value="Unassembled WGS sequence"/>
</dbReference>